<dbReference type="GO" id="GO:0003677">
    <property type="term" value="F:DNA binding"/>
    <property type="evidence" value="ECO:0007669"/>
    <property type="project" value="UniProtKB-KW"/>
</dbReference>
<dbReference type="InterPro" id="IPR013758">
    <property type="entry name" value="Topo_IIA_A/C_ab"/>
</dbReference>
<evidence type="ECO:0000256" key="4">
    <source>
        <dbReference type="ARBA" id="ARBA00022741"/>
    </source>
</evidence>
<dbReference type="EMBL" id="UINC01001043">
    <property type="protein sequence ID" value="SUZ68797.1"/>
    <property type="molecule type" value="Genomic_DNA"/>
</dbReference>
<dbReference type="AlphaFoldDB" id="A0A381PRT3"/>
<keyword evidence="6" id="KW-0799">Topoisomerase</keyword>
<dbReference type="NCBIfam" id="NF004043">
    <property type="entry name" value="PRK05560.1"/>
    <property type="match status" value="1"/>
</dbReference>
<evidence type="ECO:0000256" key="7">
    <source>
        <dbReference type="ARBA" id="ARBA00023125"/>
    </source>
</evidence>
<dbReference type="InterPro" id="IPR013757">
    <property type="entry name" value="Topo_IIA_A_a_sf"/>
</dbReference>
<dbReference type="InterPro" id="IPR006691">
    <property type="entry name" value="GyrA/parC_rep"/>
</dbReference>
<dbReference type="InterPro" id="IPR035516">
    <property type="entry name" value="Gyrase/topoIV_suA_C"/>
</dbReference>
<protein>
    <recommendedName>
        <fullName evidence="3">DNA topoisomerase (ATP-hydrolyzing)</fullName>
        <ecNumber evidence="3">5.6.2.2</ecNumber>
    </recommendedName>
</protein>
<dbReference type="SUPFAM" id="SSF56719">
    <property type="entry name" value="Type II DNA topoisomerase"/>
    <property type="match status" value="1"/>
</dbReference>
<dbReference type="Gene3D" id="3.90.199.10">
    <property type="entry name" value="Topoisomerase II, domain 5"/>
    <property type="match status" value="1"/>
</dbReference>
<dbReference type="GO" id="GO:0005694">
    <property type="term" value="C:chromosome"/>
    <property type="evidence" value="ECO:0007669"/>
    <property type="project" value="InterPro"/>
</dbReference>
<reference evidence="12" key="1">
    <citation type="submission" date="2018-05" db="EMBL/GenBank/DDBJ databases">
        <authorList>
            <person name="Lanie J.A."/>
            <person name="Ng W.-L."/>
            <person name="Kazmierczak K.M."/>
            <person name="Andrzejewski T.M."/>
            <person name="Davidsen T.M."/>
            <person name="Wayne K.J."/>
            <person name="Tettelin H."/>
            <person name="Glass J.I."/>
            <person name="Rusch D."/>
            <person name="Podicherti R."/>
            <person name="Tsui H.-C.T."/>
            <person name="Winkler M.E."/>
        </authorList>
    </citation>
    <scope>NUCLEOTIDE SEQUENCE</scope>
</reference>
<dbReference type="GO" id="GO:0003918">
    <property type="term" value="F:DNA topoisomerase type II (double strand cut, ATP-hydrolyzing) activity"/>
    <property type="evidence" value="ECO:0007669"/>
    <property type="project" value="UniProtKB-EC"/>
</dbReference>
<gene>
    <name evidence="12" type="ORF">METZ01_LOCUS21651</name>
</gene>
<dbReference type="PANTHER" id="PTHR43493">
    <property type="entry name" value="DNA GYRASE/TOPOISOMERASE SUBUNIT A"/>
    <property type="match status" value="1"/>
</dbReference>
<organism evidence="12">
    <name type="scientific">marine metagenome</name>
    <dbReference type="NCBI Taxonomy" id="408172"/>
    <lineage>
        <taxon>unclassified sequences</taxon>
        <taxon>metagenomes</taxon>
        <taxon>ecological metagenomes</taxon>
    </lineage>
</organism>
<dbReference type="FunFam" id="3.30.1360.40:FF:000002">
    <property type="entry name" value="DNA gyrase subunit A"/>
    <property type="match status" value="1"/>
</dbReference>
<keyword evidence="5" id="KW-0067">ATP-binding</keyword>
<evidence type="ECO:0000256" key="9">
    <source>
        <dbReference type="SAM" id="Coils"/>
    </source>
</evidence>
<dbReference type="Pfam" id="PF00521">
    <property type="entry name" value="DNA_topoisoIV"/>
    <property type="match status" value="1"/>
</dbReference>
<dbReference type="InterPro" id="IPR013760">
    <property type="entry name" value="Topo_IIA-like_dom_sf"/>
</dbReference>
<dbReference type="InterPro" id="IPR050220">
    <property type="entry name" value="Type_II_DNA_Topoisomerases"/>
</dbReference>
<keyword evidence="8" id="KW-0413">Isomerase</keyword>
<dbReference type="PANTHER" id="PTHR43493:SF5">
    <property type="entry name" value="DNA GYRASE SUBUNIT A, CHLOROPLASTIC_MITOCHONDRIAL"/>
    <property type="match status" value="1"/>
</dbReference>
<evidence type="ECO:0000256" key="5">
    <source>
        <dbReference type="ARBA" id="ARBA00022840"/>
    </source>
</evidence>
<evidence type="ECO:0000256" key="6">
    <source>
        <dbReference type="ARBA" id="ARBA00023029"/>
    </source>
</evidence>
<keyword evidence="7" id="KW-0238">DNA-binding</keyword>
<evidence type="ECO:0000259" key="11">
    <source>
        <dbReference type="PROSITE" id="PS52040"/>
    </source>
</evidence>
<evidence type="ECO:0000256" key="1">
    <source>
        <dbReference type="ARBA" id="ARBA00000185"/>
    </source>
</evidence>
<dbReference type="CDD" id="cd00187">
    <property type="entry name" value="TOP4c"/>
    <property type="match status" value="1"/>
</dbReference>
<feature type="region of interest" description="Disordered" evidence="10">
    <location>
        <begin position="818"/>
        <end position="890"/>
    </location>
</feature>
<evidence type="ECO:0000256" key="10">
    <source>
        <dbReference type="SAM" id="MobiDB-lite"/>
    </source>
</evidence>
<dbReference type="FunFam" id="1.10.268.10:FF:000001">
    <property type="entry name" value="DNA gyrase subunit A"/>
    <property type="match status" value="1"/>
</dbReference>
<dbReference type="GO" id="GO:0005524">
    <property type="term" value="F:ATP binding"/>
    <property type="evidence" value="ECO:0007669"/>
    <property type="project" value="UniProtKB-KW"/>
</dbReference>
<comment type="similarity">
    <text evidence="2">Belongs to the type II topoisomerase GyrA/ParC subunit family.</text>
</comment>
<name>A0A381PRT3_9ZZZZ</name>
<dbReference type="Gene3D" id="3.30.1360.40">
    <property type="match status" value="1"/>
</dbReference>
<feature type="compositionally biased region" description="Acidic residues" evidence="10">
    <location>
        <begin position="850"/>
        <end position="890"/>
    </location>
</feature>
<dbReference type="GO" id="GO:0006265">
    <property type="term" value="P:DNA topological change"/>
    <property type="evidence" value="ECO:0007669"/>
    <property type="project" value="InterPro"/>
</dbReference>
<sequence length="890" mass="98689">MVTTNPEEPTSGERPVRIQDEMRTSYLTYAMSVIVSRALPDVRDGLKPVHRRILYAMHDMGIRPGGAYRKSARIAGEVLGKFHPHGEGSVYDALVRLAQDFSMRYPLITGQGNFGSIDGDPPAAMRYTEARLAPIADELLADIDQNTVNFTPNFDDSLGEPTVLPARLPNMLINGASGIAVGMATNIPPHNLGEVCDAVVRLIDDPNASTEQLMRSIKGPDFPTGANILGHMGIYDTYTTGRGRIIMEATTEIEEIPNSRDREQIIITELPYQVNKANLVEKIASLTREKKLDGISDIRDESDRHGMRIVIELRRDAQTYVVMNNLFRHTALRSSFNTIMLALVDGQPQILPLKRCLVLFIEHRQVVIRRRSEYQLQKAQERDHVVQGLLLALDRMDDVIQIIRDSADVEAARNNLMTTLDLSEIQAQAILEMQLRRLAALERERLEKEHDDLVAKITELEALLASPELVMAEIKTETKALKKAFNNPRRTVIHDAELADQTDESFIPHEDAIITLSQKGYVKRVPSDTFRTQHRGGKGVVGMRTREDDAVMDLVVVDTHDTLFFFTNRGRVYPLKAYQIHGDSSRTSRGVLLANLLPLNRGEAIQAMLLIDNPRDEYPLLLATKKGEIKALKTGELTRIRPSGLIVFDLEQGDELVSVAQVGEAKDVVMITEQGQAIKFPVTGLTPRSRTAGGVRGIRLLNKDEVVAMSTVTPHSHLLIVSQGGYGKSTPLASYPRHSRGGQGVRTFRTTEKAGKVAAARVVSEGPGQLILIISAKAQVVRITLEDVRVTGRNTQGVIVWRDREPDDYVASIACFQESDTQSAPDEESNGKSPSKPGNIASKASKAEVETEDTEEIKDTEEVIENEDVDQVDEPDEGQDDAEPEEESEE</sequence>
<dbReference type="NCBIfam" id="TIGR01063">
    <property type="entry name" value="gyrA"/>
    <property type="match status" value="1"/>
</dbReference>
<comment type="catalytic activity">
    <reaction evidence="1">
        <text>ATP-dependent breakage, passage and rejoining of double-stranded DNA.</text>
        <dbReference type="EC" id="5.6.2.2"/>
    </reaction>
</comment>
<evidence type="ECO:0000256" key="2">
    <source>
        <dbReference type="ARBA" id="ARBA00008263"/>
    </source>
</evidence>
<dbReference type="Gene3D" id="2.120.10.90">
    <property type="entry name" value="DNA gyrase/topoisomerase IV, subunit A, C-terminal"/>
    <property type="match status" value="1"/>
</dbReference>
<keyword evidence="9" id="KW-0175">Coiled coil</keyword>
<evidence type="ECO:0000256" key="8">
    <source>
        <dbReference type="ARBA" id="ARBA00023235"/>
    </source>
</evidence>
<proteinExistence type="inferred from homology"/>
<dbReference type="PROSITE" id="PS52040">
    <property type="entry name" value="TOPO_IIA"/>
    <property type="match status" value="1"/>
</dbReference>
<dbReference type="SMART" id="SM00434">
    <property type="entry name" value="TOP4c"/>
    <property type="match status" value="1"/>
</dbReference>
<dbReference type="EC" id="5.6.2.2" evidence="3"/>
<dbReference type="GO" id="GO:0005737">
    <property type="term" value="C:cytoplasm"/>
    <property type="evidence" value="ECO:0007669"/>
    <property type="project" value="TreeGrafter"/>
</dbReference>
<keyword evidence="4" id="KW-0547">Nucleotide-binding</keyword>
<dbReference type="Pfam" id="PF03989">
    <property type="entry name" value="DNA_gyraseA_C"/>
    <property type="match status" value="6"/>
</dbReference>
<dbReference type="GO" id="GO:0009330">
    <property type="term" value="C:DNA topoisomerase type II (double strand cut, ATP-hydrolyzing) complex"/>
    <property type="evidence" value="ECO:0007669"/>
    <property type="project" value="TreeGrafter"/>
</dbReference>
<feature type="domain" description="Topo IIA-type catalytic" evidence="11">
    <location>
        <begin position="39"/>
        <end position="506"/>
    </location>
</feature>
<dbReference type="SUPFAM" id="SSF101904">
    <property type="entry name" value="GyrA/ParC C-terminal domain-like"/>
    <property type="match status" value="1"/>
</dbReference>
<evidence type="ECO:0000313" key="12">
    <source>
        <dbReference type="EMBL" id="SUZ68797.1"/>
    </source>
</evidence>
<evidence type="ECO:0000256" key="3">
    <source>
        <dbReference type="ARBA" id="ARBA00012895"/>
    </source>
</evidence>
<dbReference type="NCBIfam" id="NF004044">
    <property type="entry name" value="PRK05561.1"/>
    <property type="match status" value="1"/>
</dbReference>
<accession>A0A381PRT3</accession>
<dbReference type="FunFam" id="3.90.199.10:FF:000001">
    <property type="entry name" value="DNA gyrase subunit A"/>
    <property type="match status" value="1"/>
</dbReference>
<dbReference type="Gene3D" id="1.10.268.10">
    <property type="entry name" value="Topoisomerase, domain 3"/>
    <property type="match status" value="1"/>
</dbReference>
<feature type="coiled-coil region" evidence="9">
    <location>
        <begin position="431"/>
        <end position="463"/>
    </location>
</feature>
<dbReference type="InterPro" id="IPR005743">
    <property type="entry name" value="GyrA"/>
</dbReference>
<dbReference type="InterPro" id="IPR002205">
    <property type="entry name" value="Topo_IIA_dom_A"/>
</dbReference>
<dbReference type="HAMAP" id="MF_01897">
    <property type="entry name" value="GyrA"/>
    <property type="match status" value="1"/>
</dbReference>